<comment type="subcellular location">
    <subcellularLocation>
        <location evidence="1">Membrane</location>
        <topology evidence="1">Multi-pass membrane protein</topology>
    </subcellularLocation>
</comment>
<evidence type="ECO:0000313" key="10">
    <source>
        <dbReference type="Proteomes" id="UP000253509"/>
    </source>
</evidence>
<comment type="caution">
    <text evidence="9">The sequence shown here is derived from an EMBL/GenBank/DDBJ whole genome shotgun (WGS) entry which is preliminary data.</text>
</comment>
<dbReference type="AlphaFoldDB" id="A0A366IH03"/>
<evidence type="ECO:0000256" key="7">
    <source>
        <dbReference type="PIRNR" id="PIRNR002744"/>
    </source>
</evidence>
<dbReference type="RefSeq" id="WP_113905083.1">
    <property type="nucleotide sequence ID" value="NZ_QNSB01000011.1"/>
</dbReference>
<feature type="transmembrane region" description="Helical" evidence="8">
    <location>
        <begin position="148"/>
        <end position="168"/>
    </location>
</feature>
<organism evidence="9 10">
    <name type="scientific">Brevibacterium celere</name>
    <dbReference type="NCBI Taxonomy" id="225845"/>
    <lineage>
        <taxon>Bacteria</taxon>
        <taxon>Bacillati</taxon>
        <taxon>Actinomycetota</taxon>
        <taxon>Actinomycetes</taxon>
        <taxon>Micrococcales</taxon>
        <taxon>Brevibacteriaceae</taxon>
        <taxon>Brevibacterium</taxon>
    </lineage>
</organism>
<proteinExistence type="inferred from homology"/>
<dbReference type="Gene3D" id="1.10.4160.10">
    <property type="entry name" value="Hydantoin permease"/>
    <property type="match status" value="1"/>
</dbReference>
<name>A0A366IH03_9MICO</name>
<dbReference type="PIRSF" id="PIRSF002744">
    <property type="entry name" value="Pur-cyt_permease"/>
    <property type="match status" value="1"/>
</dbReference>
<feature type="transmembrane region" description="Helical" evidence="8">
    <location>
        <begin position="210"/>
        <end position="229"/>
    </location>
</feature>
<evidence type="ECO:0000256" key="1">
    <source>
        <dbReference type="ARBA" id="ARBA00004141"/>
    </source>
</evidence>
<evidence type="ECO:0000256" key="8">
    <source>
        <dbReference type="SAM" id="Phobius"/>
    </source>
</evidence>
<dbReference type="GO" id="GO:0022857">
    <property type="term" value="F:transmembrane transporter activity"/>
    <property type="evidence" value="ECO:0007669"/>
    <property type="project" value="InterPro"/>
</dbReference>
<evidence type="ECO:0000256" key="3">
    <source>
        <dbReference type="ARBA" id="ARBA00022448"/>
    </source>
</evidence>
<comment type="similarity">
    <text evidence="2 7">Belongs to the purine-cytosine permease (2.A.39) family.</text>
</comment>
<keyword evidence="10" id="KW-1185">Reference proteome</keyword>
<dbReference type="InterPro" id="IPR001248">
    <property type="entry name" value="Pur-cyt_permease"/>
</dbReference>
<feature type="transmembrane region" description="Helical" evidence="8">
    <location>
        <begin position="293"/>
        <end position="313"/>
    </location>
</feature>
<feature type="transmembrane region" description="Helical" evidence="8">
    <location>
        <begin position="37"/>
        <end position="61"/>
    </location>
</feature>
<sequence>MTTSTDPELLDSPTHAERRGIELVTDAERHGHARDLFAVWAAPNVSVLNFTIGATLTLLGLEIWQSALVILASNLLWIFPGIVAASGPAAGTSGSVVQRAIYGIRGNKVVIAFYGWFISGVFLALNWVASSFMGAELLTRWGWGDKTLALVLVTVVVSLITVLVAVFGHGLILRAYTAVTLLLLVIFLAVTGFVLPQIDWSFTQPEPLQGIALWSSLTIGFAIMASTPLSYSNSADLARYLPRDTSPVRIAAATAFGGAIPCFFFTMVGALLATAVPAESIDLGIEYALLDMLPVWLGPIFVIGVILNTIALNGMTTYTASMAFQSIGIPIRRIPSAVVIGVLGTLFTIYLVMSTSLLDAVNIMLQLLILISAPTIAIYVTDILLRRNRYDGVALFQESPEGPFWYHGGWSLSGLSSVVLGACAGSLFMTTDVFSGPFAVAMGYLDLSVPVCLLVSSGLYVLFAHRQVHRQASLAAV</sequence>
<dbReference type="Pfam" id="PF02133">
    <property type="entry name" value="Transp_cyt_pur"/>
    <property type="match status" value="1"/>
</dbReference>
<dbReference type="EMBL" id="QNSB01000011">
    <property type="protein sequence ID" value="RBP69683.1"/>
    <property type="molecule type" value="Genomic_DNA"/>
</dbReference>
<accession>A0A366IH03</accession>
<keyword evidence="6 7" id="KW-0472">Membrane</keyword>
<reference evidence="9 10" key="1">
    <citation type="submission" date="2018-06" db="EMBL/GenBank/DDBJ databases">
        <title>Freshwater and sediment microbial communities from various areas in North America, analyzing microbe dynamics in response to fracking.</title>
        <authorList>
            <person name="Lamendella R."/>
        </authorList>
    </citation>
    <scope>NUCLEOTIDE SEQUENCE [LARGE SCALE GENOMIC DNA]</scope>
    <source>
        <strain evidence="9 10">3b_TX</strain>
    </source>
</reference>
<dbReference type="GO" id="GO:0005886">
    <property type="term" value="C:plasma membrane"/>
    <property type="evidence" value="ECO:0007669"/>
    <property type="project" value="TreeGrafter"/>
</dbReference>
<evidence type="ECO:0000256" key="5">
    <source>
        <dbReference type="ARBA" id="ARBA00022989"/>
    </source>
</evidence>
<evidence type="ECO:0000256" key="2">
    <source>
        <dbReference type="ARBA" id="ARBA00008974"/>
    </source>
</evidence>
<evidence type="ECO:0000256" key="4">
    <source>
        <dbReference type="ARBA" id="ARBA00022692"/>
    </source>
</evidence>
<gene>
    <name evidence="9" type="ORF">DFO65_11143</name>
</gene>
<dbReference type="Proteomes" id="UP000253509">
    <property type="component" value="Unassembled WGS sequence"/>
</dbReference>
<evidence type="ECO:0000313" key="9">
    <source>
        <dbReference type="EMBL" id="RBP69683.1"/>
    </source>
</evidence>
<dbReference type="PANTHER" id="PTHR31806:SF1">
    <property type="entry name" value="PURINE-CYTOSINE PERMEASE FCY2-RELATED"/>
    <property type="match status" value="1"/>
</dbReference>
<dbReference type="InterPro" id="IPR026030">
    <property type="entry name" value="Pur-cyt_permease_Fcy2/21/22"/>
</dbReference>
<evidence type="ECO:0000256" key="6">
    <source>
        <dbReference type="ARBA" id="ARBA00023136"/>
    </source>
</evidence>
<feature type="transmembrane region" description="Helical" evidence="8">
    <location>
        <begin position="250"/>
        <end position="273"/>
    </location>
</feature>
<feature type="transmembrane region" description="Helical" evidence="8">
    <location>
        <begin position="365"/>
        <end position="385"/>
    </location>
</feature>
<dbReference type="PANTHER" id="PTHR31806">
    <property type="entry name" value="PURINE-CYTOSINE PERMEASE FCY2-RELATED"/>
    <property type="match status" value="1"/>
</dbReference>
<keyword evidence="3 7" id="KW-0813">Transport</keyword>
<feature type="transmembrane region" description="Helical" evidence="8">
    <location>
        <begin position="175"/>
        <end position="198"/>
    </location>
</feature>
<protein>
    <submittedName>
        <fullName evidence="9">Purine-cytosine permease-like protein</fullName>
    </submittedName>
</protein>
<keyword evidence="4 8" id="KW-0812">Transmembrane</keyword>
<feature type="transmembrane region" description="Helical" evidence="8">
    <location>
        <begin position="405"/>
        <end position="429"/>
    </location>
</feature>
<feature type="transmembrane region" description="Helical" evidence="8">
    <location>
        <begin position="109"/>
        <end position="128"/>
    </location>
</feature>
<feature type="transmembrane region" description="Helical" evidence="8">
    <location>
        <begin position="67"/>
        <end position="88"/>
    </location>
</feature>
<keyword evidence="5 8" id="KW-1133">Transmembrane helix</keyword>
<feature type="transmembrane region" description="Helical" evidence="8">
    <location>
        <begin position="334"/>
        <end position="353"/>
    </location>
</feature>
<feature type="transmembrane region" description="Helical" evidence="8">
    <location>
        <begin position="441"/>
        <end position="463"/>
    </location>
</feature>